<dbReference type="InterPro" id="IPR009056">
    <property type="entry name" value="Cyt_c-like_dom"/>
</dbReference>
<dbReference type="OrthoDB" id="9805202at2"/>
<dbReference type="RefSeq" id="WP_145263991.1">
    <property type="nucleotide sequence ID" value="NZ_CP036316.1"/>
</dbReference>
<dbReference type="GO" id="GO:0009055">
    <property type="term" value="F:electron transfer activity"/>
    <property type="evidence" value="ECO:0007669"/>
    <property type="project" value="InterPro"/>
</dbReference>
<protein>
    <submittedName>
        <fullName evidence="7">Cytochrome c</fullName>
    </submittedName>
</protein>
<feature type="transmembrane region" description="Helical" evidence="5">
    <location>
        <begin position="36"/>
        <end position="54"/>
    </location>
</feature>
<keyword evidence="5" id="KW-0472">Membrane</keyword>
<evidence type="ECO:0000256" key="5">
    <source>
        <dbReference type="SAM" id="Phobius"/>
    </source>
</evidence>
<keyword evidence="1 4" id="KW-0349">Heme</keyword>
<keyword evidence="5" id="KW-1133">Transmembrane helix</keyword>
<dbReference type="AlphaFoldDB" id="A0A517TBD4"/>
<proteinExistence type="predicted"/>
<gene>
    <name evidence="7" type="ORF">V22_29340</name>
</gene>
<organism evidence="7 8">
    <name type="scientific">Calycomorphotria hydatis</name>
    <dbReference type="NCBI Taxonomy" id="2528027"/>
    <lineage>
        <taxon>Bacteria</taxon>
        <taxon>Pseudomonadati</taxon>
        <taxon>Planctomycetota</taxon>
        <taxon>Planctomycetia</taxon>
        <taxon>Planctomycetales</taxon>
        <taxon>Planctomycetaceae</taxon>
        <taxon>Calycomorphotria</taxon>
    </lineage>
</organism>
<evidence type="ECO:0000256" key="3">
    <source>
        <dbReference type="ARBA" id="ARBA00023004"/>
    </source>
</evidence>
<keyword evidence="3 4" id="KW-0408">Iron</keyword>
<evidence type="ECO:0000256" key="2">
    <source>
        <dbReference type="ARBA" id="ARBA00022723"/>
    </source>
</evidence>
<evidence type="ECO:0000259" key="6">
    <source>
        <dbReference type="PROSITE" id="PS51007"/>
    </source>
</evidence>
<reference evidence="7 8" key="1">
    <citation type="submission" date="2019-02" db="EMBL/GenBank/DDBJ databases">
        <title>Deep-cultivation of Planctomycetes and their phenomic and genomic characterization uncovers novel biology.</title>
        <authorList>
            <person name="Wiegand S."/>
            <person name="Jogler M."/>
            <person name="Boedeker C."/>
            <person name="Pinto D."/>
            <person name="Vollmers J."/>
            <person name="Rivas-Marin E."/>
            <person name="Kohn T."/>
            <person name="Peeters S.H."/>
            <person name="Heuer A."/>
            <person name="Rast P."/>
            <person name="Oberbeckmann S."/>
            <person name="Bunk B."/>
            <person name="Jeske O."/>
            <person name="Meyerdierks A."/>
            <person name="Storesund J.E."/>
            <person name="Kallscheuer N."/>
            <person name="Luecker S."/>
            <person name="Lage O.M."/>
            <person name="Pohl T."/>
            <person name="Merkel B.J."/>
            <person name="Hornburger P."/>
            <person name="Mueller R.-W."/>
            <person name="Bruemmer F."/>
            <person name="Labrenz M."/>
            <person name="Spormann A.M."/>
            <person name="Op den Camp H."/>
            <person name="Overmann J."/>
            <person name="Amann R."/>
            <person name="Jetten M.S.M."/>
            <person name="Mascher T."/>
            <person name="Medema M.H."/>
            <person name="Devos D.P."/>
            <person name="Kaster A.-K."/>
            <person name="Ovreas L."/>
            <person name="Rohde M."/>
            <person name="Galperin M.Y."/>
            <person name="Jogler C."/>
        </authorList>
    </citation>
    <scope>NUCLEOTIDE SEQUENCE [LARGE SCALE GENOMIC DNA]</scope>
    <source>
        <strain evidence="7 8">V22</strain>
    </source>
</reference>
<keyword evidence="8" id="KW-1185">Reference proteome</keyword>
<accession>A0A517TBD4</accession>
<dbReference type="EMBL" id="CP036316">
    <property type="protein sequence ID" value="QDT65675.1"/>
    <property type="molecule type" value="Genomic_DNA"/>
</dbReference>
<dbReference type="SUPFAM" id="SSF46626">
    <property type="entry name" value="Cytochrome c"/>
    <property type="match status" value="2"/>
</dbReference>
<dbReference type="Proteomes" id="UP000319976">
    <property type="component" value="Chromosome"/>
</dbReference>
<evidence type="ECO:0000313" key="8">
    <source>
        <dbReference type="Proteomes" id="UP000319976"/>
    </source>
</evidence>
<dbReference type="GO" id="GO:0046872">
    <property type="term" value="F:metal ion binding"/>
    <property type="evidence" value="ECO:0007669"/>
    <property type="project" value="UniProtKB-KW"/>
</dbReference>
<dbReference type="PANTHER" id="PTHR30600:SF4">
    <property type="entry name" value="CYTOCHROME C DOMAIN-CONTAINING PROTEIN"/>
    <property type="match status" value="1"/>
</dbReference>
<dbReference type="GO" id="GO:0020037">
    <property type="term" value="F:heme binding"/>
    <property type="evidence" value="ECO:0007669"/>
    <property type="project" value="InterPro"/>
</dbReference>
<evidence type="ECO:0000313" key="7">
    <source>
        <dbReference type="EMBL" id="QDT65675.1"/>
    </source>
</evidence>
<dbReference type="GO" id="GO:0004130">
    <property type="term" value="F:cytochrome-c peroxidase activity"/>
    <property type="evidence" value="ECO:0007669"/>
    <property type="project" value="TreeGrafter"/>
</dbReference>
<dbReference type="KEGG" id="chya:V22_29340"/>
<keyword evidence="2 4" id="KW-0479">Metal-binding</keyword>
<dbReference type="PROSITE" id="PS51007">
    <property type="entry name" value="CYTC"/>
    <property type="match status" value="1"/>
</dbReference>
<dbReference type="InterPro" id="IPR036909">
    <property type="entry name" value="Cyt_c-like_dom_sf"/>
</dbReference>
<feature type="domain" description="Cytochrome c" evidence="6">
    <location>
        <begin position="68"/>
        <end position="309"/>
    </location>
</feature>
<name>A0A517TBD4_9PLAN</name>
<evidence type="ECO:0000256" key="1">
    <source>
        <dbReference type="ARBA" id="ARBA00022617"/>
    </source>
</evidence>
<dbReference type="InterPro" id="IPR051395">
    <property type="entry name" value="Cytochrome_c_Peroxidase/MauG"/>
</dbReference>
<evidence type="ECO:0000256" key="4">
    <source>
        <dbReference type="PROSITE-ProRule" id="PRU00433"/>
    </source>
</evidence>
<dbReference type="Pfam" id="PF06537">
    <property type="entry name" value="DHOR"/>
    <property type="match status" value="1"/>
</dbReference>
<keyword evidence="5" id="KW-0812">Transmembrane</keyword>
<dbReference type="PANTHER" id="PTHR30600">
    <property type="entry name" value="CYTOCHROME C PEROXIDASE-RELATED"/>
    <property type="match status" value="1"/>
</dbReference>
<dbReference type="InterPro" id="IPR010538">
    <property type="entry name" value="DHOR"/>
</dbReference>
<dbReference type="Gene3D" id="1.10.760.10">
    <property type="entry name" value="Cytochrome c-like domain"/>
    <property type="match status" value="1"/>
</dbReference>
<sequence>MAGTPRVEGPSLMEIWASEEANHQREQQRLERRRELARIAVICSLSALLVGYLSSEAYTWILNLPTRQRIAEGKDLFVHEWEPQDSWAAGGDGLGPVFNGRSCVECHFQGGVGGGGPNENNVLAFQVLPSQHGEVVKDGVVHDFAIADVNIDSKTELQKQYPVIPKAVTVRGLCFVRKEDFNPLNFTRVNTPALFGIGLIDSIPINVIRMHKVGQAVDVAAQELQLKFDQTTVGRIRELPTGQLGKFGWKGQFSSLQDFVAAACAVELGLTNPDQAQNIPGQFVEDVHAKLDLSPSQFRAMVAFVRTLPRPEQILPEDEDELATVRLGEQVFAEIGCTDCHTPTLGGVTGLYSDLCLHRIVSPENSYFRDPPIPLPQALPEQEEWRTPPLWGVADSAPYWHDGSATTLPEAIIKHGGVARHVLSRYRELPSEKQQAIIAFLETLRAPQSAIPAKMHLAVQQQLDR</sequence>